<keyword evidence="3" id="KW-1185">Reference proteome</keyword>
<organism evidence="2">
    <name type="scientific">Brazilian cedratvirus IHUMI</name>
    <dbReference type="NCBI Taxonomy" id="2126980"/>
    <lineage>
        <taxon>Viruses</taxon>
        <taxon>Pithoviruses</taxon>
        <taxon>Orthocedratvirinae</taxon>
        <taxon>Alphacedratvirus</taxon>
        <taxon>Alphacedratvirus brasiliense</taxon>
    </lineage>
</organism>
<dbReference type="InterPro" id="IPR001810">
    <property type="entry name" value="F-box_dom"/>
</dbReference>
<dbReference type="SUPFAM" id="SSF81383">
    <property type="entry name" value="F-box domain"/>
    <property type="match status" value="1"/>
</dbReference>
<evidence type="ECO:0000259" key="1">
    <source>
        <dbReference type="Pfam" id="PF12937"/>
    </source>
</evidence>
<dbReference type="Gene3D" id="1.20.1280.50">
    <property type="match status" value="1"/>
</dbReference>
<dbReference type="Proteomes" id="UP000273054">
    <property type="component" value="Segment"/>
</dbReference>
<protein>
    <submittedName>
        <fullName evidence="2">F-box domain-containing protein</fullName>
    </submittedName>
</protein>
<accession>A0A2R8FEQ5</accession>
<dbReference type="EMBL" id="LT994651">
    <property type="protein sequence ID" value="SPN79473.1"/>
    <property type="molecule type" value="Genomic_DNA"/>
</dbReference>
<sequence>MQDLPEELQEKIFLYLRQPEDLFRVCSTSSCQRRICSGSAFWKEKFVCQGLPMLEEGSSVTRWLQLYTKARRSAQLADEELVSLETKGVNLEDLPDLSYLPGLEETLQPYYDKVKSGGNIEHIIIQTRAVGQPLQEIKICDDYFVFLAPSDSGHRYEVTERRRITHDGVPTRDHSRAIYASPIMTSDQAWNILYRLFYSGILF</sequence>
<evidence type="ECO:0000313" key="3">
    <source>
        <dbReference type="Proteomes" id="UP000273054"/>
    </source>
</evidence>
<name>A0A2R8FEQ5_9VIRU</name>
<proteinExistence type="predicted"/>
<dbReference type="Pfam" id="PF12937">
    <property type="entry name" value="F-box-like"/>
    <property type="match status" value="1"/>
</dbReference>
<dbReference type="InterPro" id="IPR036047">
    <property type="entry name" value="F-box-like_dom_sf"/>
</dbReference>
<reference evidence="2" key="1">
    <citation type="submission" date="2018-03" db="EMBL/GenBank/DDBJ databases">
        <authorList>
            <consortium name="Urmite Genomes"/>
        </authorList>
    </citation>
    <scope>NUCLEOTIDE SEQUENCE [LARGE SCALE GENOMIC DNA]</scope>
    <source>
        <strain evidence="2">IHUMI-27.7</strain>
    </source>
</reference>
<gene>
    <name evidence="2" type="ORF">BRZCDTV_366</name>
</gene>
<evidence type="ECO:0000313" key="2">
    <source>
        <dbReference type="EMBL" id="SPN79473.1"/>
    </source>
</evidence>
<feature type="domain" description="F-box" evidence="1">
    <location>
        <begin position="2"/>
        <end position="46"/>
    </location>
</feature>